<dbReference type="Proteomes" id="UP001497744">
    <property type="component" value="Unassembled WGS sequence"/>
</dbReference>
<dbReference type="AlphaFoldDB" id="A0AAV4LWW9"/>
<organism evidence="1 2">
    <name type="scientific">Babesia caballi</name>
    <dbReference type="NCBI Taxonomy" id="5871"/>
    <lineage>
        <taxon>Eukaryota</taxon>
        <taxon>Sar</taxon>
        <taxon>Alveolata</taxon>
        <taxon>Apicomplexa</taxon>
        <taxon>Aconoidasida</taxon>
        <taxon>Piroplasmida</taxon>
        <taxon>Babesiidae</taxon>
        <taxon>Babesia</taxon>
    </lineage>
</organism>
<name>A0AAV4LWW9_BABCB</name>
<protein>
    <submittedName>
        <fullName evidence="1">Uncharacterized protein</fullName>
    </submittedName>
</protein>
<dbReference type="RefSeq" id="XP_067716179.1">
    <property type="nucleotide sequence ID" value="XM_067860078.1"/>
</dbReference>
<keyword evidence="2" id="KW-1185">Reference proteome</keyword>
<sequence>MSFLYIARLVRLCTIIGLISHASSALAFGLRGRRDGLVTRSSRGARSDLFRTFNAPPKGSRIAKELEKFASDPLNTSPWEYEQPIVDSFSKEQSAGYRFLKNEWAYQDHSLDPNQPAGVLEGGRENYTGRGLKLERGSDRQRTERLPYHQDHGVYWRQRVRAGAVSFAISPDANQDVALDEDDLDLEARQWGSWTRPMFSYMPVQESAFRSRTRMENPTDLCYPWLTRHDVFERTPLHHVRAASFVPEPDPDMVLAAAGHFSGYMKRPFVLPSEKMRRQNQLLAEWDRLEAQYAKSPDKTTDDRIRSIKNALFSYDEMVNNDASYFTTAVDAAVELARRLMTAQRDDPAHNPDVIDYYLNKVPSPTAVGGGCSRYRGPGRTVALCLVGYFPDPKAFREYTSVEELAEAYHRFMTELRFEGSVHTTSQMVLDEDVREYLLRRDRRKFPSLTAEYAPLWAHRKFGPEFGDALKPGDCVEEADLTNFGANLNKRPRRKSSEERALNFADDYSSFSEEYC</sequence>
<dbReference type="EMBL" id="BPLF01000003">
    <property type="protein sequence ID" value="GIX64110.1"/>
    <property type="molecule type" value="Genomic_DNA"/>
</dbReference>
<evidence type="ECO:0000313" key="1">
    <source>
        <dbReference type="EMBL" id="GIX64110.1"/>
    </source>
</evidence>
<evidence type="ECO:0000313" key="2">
    <source>
        <dbReference type="Proteomes" id="UP001497744"/>
    </source>
</evidence>
<reference evidence="1 2" key="1">
    <citation type="submission" date="2021-06" db="EMBL/GenBank/DDBJ databases">
        <title>Genome sequence of Babesia caballi.</title>
        <authorList>
            <person name="Yamagishi J."/>
            <person name="Kidaka T."/>
            <person name="Ochi A."/>
        </authorList>
    </citation>
    <scope>NUCLEOTIDE SEQUENCE [LARGE SCALE GENOMIC DNA]</scope>
    <source>
        <strain evidence="1">USDA-D6B2</strain>
    </source>
</reference>
<comment type="caution">
    <text evidence="1">The sequence shown here is derived from an EMBL/GenBank/DDBJ whole genome shotgun (WGS) entry which is preliminary data.</text>
</comment>
<proteinExistence type="predicted"/>
<gene>
    <name evidence="1" type="ORF">BcabD6B2_35450</name>
</gene>
<dbReference type="GeneID" id="94195591"/>
<accession>A0AAV4LWW9</accession>